<comment type="caution">
    <text evidence="3">The sequence shown here is derived from an EMBL/GenBank/DDBJ whole genome shotgun (WGS) entry which is preliminary data.</text>
</comment>
<evidence type="ECO:0000256" key="1">
    <source>
        <dbReference type="SAM" id="Coils"/>
    </source>
</evidence>
<feature type="region of interest" description="Disordered" evidence="2">
    <location>
        <begin position="134"/>
        <end position="277"/>
    </location>
</feature>
<dbReference type="Proteomes" id="UP001341840">
    <property type="component" value="Unassembled WGS sequence"/>
</dbReference>
<feature type="compositionally biased region" description="Acidic residues" evidence="2">
    <location>
        <begin position="221"/>
        <end position="231"/>
    </location>
</feature>
<proteinExistence type="predicted"/>
<gene>
    <name evidence="3" type="ORF">PIB30_065262</name>
</gene>
<feature type="compositionally biased region" description="Basic residues" evidence="2">
    <location>
        <begin position="170"/>
        <end position="179"/>
    </location>
</feature>
<feature type="coiled-coil region" evidence="1">
    <location>
        <begin position="381"/>
        <end position="457"/>
    </location>
</feature>
<accession>A0ABU6TPC6</accession>
<feature type="compositionally biased region" description="Basic and acidic residues" evidence="2">
    <location>
        <begin position="252"/>
        <end position="266"/>
    </location>
</feature>
<reference evidence="3 4" key="1">
    <citation type="journal article" date="2023" name="Plants (Basel)">
        <title>Bridging the Gap: Combining Genomics and Transcriptomics Approaches to Understand Stylosanthes scabra, an Orphan Legume from the Brazilian Caatinga.</title>
        <authorList>
            <person name="Ferreira-Neto J.R.C."/>
            <person name="da Silva M.D."/>
            <person name="Binneck E."/>
            <person name="de Melo N.F."/>
            <person name="da Silva R.H."/>
            <person name="de Melo A.L.T.M."/>
            <person name="Pandolfi V."/>
            <person name="Bustamante F.O."/>
            <person name="Brasileiro-Vidal A.C."/>
            <person name="Benko-Iseppon A.M."/>
        </authorList>
    </citation>
    <scope>NUCLEOTIDE SEQUENCE [LARGE SCALE GENOMIC DNA]</scope>
    <source>
        <tissue evidence="3">Leaves</tissue>
    </source>
</reference>
<keyword evidence="4" id="KW-1185">Reference proteome</keyword>
<evidence type="ECO:0000256" key="2">
    <source>
        <dbReference type="SAM" id="MobiDB-lite"/>
    </source>
</evidence>
<keyword evidence="1" id="KW-0175">Coiled coil</keyword>
<organism evidence="3 4">
    <name type="scientific">Stylosanthes scabra</name>
    <dbReference type="NCBI Taxonomy" id="79078"/>
    <lineage>
        <taxon>Eukaryota</taxon>
        <taxon>Viridiplantae</taxon>
        <taxon>Streptophyta</taxon>
        <taxon>Embryophyta</taxon>
        <taxon>Tracheophyta</taxon>
        <taxon>Spermatophyta</taxon>
        <taxon>Magnoliopsida</taxon>
        <taxon>eudicotyledons</taxon>
        <taxon>Gunneridae</taxon>
        <taxon>Pentapetalae</taxon>
        <taxon>rosids</taxon>
        <taxon>fabids</taxon>
        <taxon>Fabales</taxon>
        <taxon>Fabaceae</taxon>
        <taxon>Papilionoideae</taxon>
        <taxon>50 kb inversion clade</taxon>
        <taxon>dalbergioids sensu lato</taxon>
        <taxon>Dalbergieae</taxon>
        <taxon>Pterocarpus clade</taxon>
        <taxon>Stylosanthes</taxon>
    </lineage>
</organism>
<sequence length="462" mass="51142">MVQRDQVSDASEPSTCGIRLARLTWPKPSGLGRGEAFIHFLTLFMNIDSDEVVARQFGLAQALPAPLLPDTDDQLVHYELDDLGKLEHLLDRNHERIEEQFNRQSFPEIARCWQCTQSFTTWWSKYFKTHTRHIGPSFSNMTVPTKTKDKTPSPTSDRQQDRGKAIASGSRKRNTRSHSRGLPSKKALRIGESSRTPATARVLRPRQARTPFSNKESSPIEADEEDTEGEDVPPQTLFTTPTLAVAAPSSSEHTRSEPRAGSKDTAEPEATGDVPPIPATLSRVAAKIMSLLGFPLEDLATDDKLKADLISAINTLDDELPVSEADLIHQFDDFVSGLYSSDLLALADHKKEAVDCLEATLQISQVLDQGRKSEQEAVARVEALEVELVAAKEGLANIRSANEDLLGKLKRYEENKASLATATFKAEIDMGRARASFNAAEKKVEALDQLCNRLKLSLDRFI</sequence>
<name>A0ABU6TPC6_9FABA</name>
<protein>
    <submittedName>
        <fullName evidence="3">Uncharacterized protein</fullName>
    </submittedName>
</protein>
<evidence type="ECO:0000313" key="3">
    <source>
        <dbReference type="EMBL" id="MED6149718.1"/>
    </source>
</evidence>
<evidence type="ECO:0000313" key="4">
    <source>
        <dbReference type="Proteomes" id="UP001341840"/>
    </source>
</evidence>
<dbReference type="EMBL" id="JASCZI010091269">
    <property type="protein sequence ID" value="MED6149718.1"/>
    <property type="molecule type" value="Genomic_DNA"/>
</dbReference>